<proteinExistence type="predicted"/>
<dbReference type="PANTHER" id="PTHR24092">
    <property type="entry name" value="PROBABLE PHOSPHOLIPID-TRANSPORTING ATPASE"/>
    <property type="match status" value="1"/>
</dbReference>
<sequence>MNQYSVHVIQHGKLVRKQSQKLRVGDIVMVKEDEVFPCDMILLSSSREDGTCFVTTASLDGESSHKTYYSVQDTKAFHHEQDMDTLHATIECEQPQPDLYKFVGRINIYSGTEDTIAR</sequence>
<reference evidence="2" key="1">
    <citation type="submission" date="2023-05" db="EMBL/GenBank/DDBJ databases">
        <authorList>
            <person name="Stuckert A."/>
        </authorList>
    </citation>
    <scope>NUCLEOTIDE SEQUENCE</scope>
</reference>
<dbReference type="EMBL" id="CATNWA010007783">
    <property type="protein sequence ID" value="CAI9554837.1"/>
    <property type="molecule type" value="Genomic_DNA"/>
</dbReference>
<feature type="domain" description="P-type ATPase A" evidence="1">
    <location>
        <begin position="2"/>
        <end position="67"/>
    </location>
</feature>
<evidence type="ECO:0000313" key="2">
    <source>
        <dbReference type="EMBL" id="CAI9554837.1"/>
    </source>
</evidence>
<keyword evidence="3" id="KW-1185">Reference proteome</keyword>
<dbReference type="Gene3D" id="2.70.150.10">
    <property type="entry name" value="Calcium-transporting ATPase, cytoplasmic transduction domain A"/>
    <property type="match status" value="1"/>
</dbReference>
<feature type="non-terminal residue" evidence="2">
    <location>
        <position position="118"/>
    </location>
</feature>
<dbReference type="PANTHER" id="PTHR24092:SF33">
    <property type="entry name" value="PHOSPHOLIPID-TRANSPORTING ATPASE IH"/>
    <property type="match status" value="1"/>
</dbReference>
<accession>A0ABN9C6G4</accession>
<gene>
    <name evidence="2" type="ORF">SPARVUS_LOCUS4281675</name>
</gene>
<organism evidence="2 3">
    <name type="scientific">Staurois parvus</name>
    <dbReference type="NCBI Taxonomy" id="386267"/>
    <lineage>
        <taxon>Eukaryota</taxon>
        <taxon>Metazoa</taxon>
        <taxon>Chordata</taxon>
        <taxon>Craniata</taxon>
        <taxon>Vertebrata</taxon>
        <taxon>Euteleostomi</taxon>
        <taxon>Amphibia</taxon>
        <taxon>Batrachia</taxon>
        <taxon>Anura</taxon>
        <taxon>Neobatrachia</taxon>
        <taxon>Ranoidea</taxon>
        <taxon>Ranidae</taxon>
        <taxon>Staurois</taxon>
    </lineage>
</organism>
<dbReference type="InterPro" id="IPR059000">
    <property type="entry name" value="ATPase_P-type_domA"/>
</dbReference>
<evidence type="ECO:0000259" key="1">
    <source>
        <dbReference type="Pfam" id="PF00122"/>
    </source>
</evidence>
<dbReference type="Proteomes" id="UP001162483">
    <property type="component" value="Unassembled WGS sequence"/>
</dbReference>
<dbReference type="SUPFAM" id="SSF81653">
    <property type="entry name" value="Calcium ATPase, transduction domain A"/>
    <property type="match status" value="1"/>
</dbReference>
<name>A0ABN9C6G4_9NEOB</name>
<comment type="caution">
    <text evidence="2">The sequence shown here is derived from an EMBL/GenBank/DDBJ whole genome shotgun (WGS) entry which is preliminary data.</text>
</comment>
<dbReference type="InterPro" id="IPR008250">
    <property type="entry name" value="ATPase_P-typ_transduc_dom_A_sf"/>
</dbReference>
<dbReference type="Pfam" id="PF00122">
    <property type="entry name" value="E1-E2_ATPase"/>
    <property type="match status" value="1"/>
</dbReference>
<evidence type="ECO:0000313" key="3">
    <source>
        <dbReference type="Proteomes" id="UP001162483"/>
    </source>
</evidence>
<protein>
    <recommendedName>
        <fullName evidence="1">P-type ATPase A domain-containing protein</fullName>
    </recommendedName>
</protein>